<dbReference type="SUPFAM" id="SSF48498">
    <property type="entry name" value="Tetracyclin repressor-like, C-terminal domain"/>
    <property type="match status" value="1"/>
</dbReference>
<dbReference type="Pfam" id="PF16925">
    <property type="entry name" value="TetR_C_13"/>
    <property type="match status" value="1"/>
</dbReference>
<evidence type="ECO:0000256" key="2">
    <source>
        <dbReference type="ARBA" id="ARBA00023125"/>
    </source>
</evidence>
<feature type="DNA-binding region" description="H-T-H motif" evidence="4">
    <location>
        <begin position="29"/>
        <end position="48"/>
    </location>
</feature>
<dbReference type="SUPFAM" id="SSF46689">
    <property type="entry name" value="Homeodomain-like"/>
    <property type="match status" value="1"/>
</dbReference>
<keyword evidence="2 4" id="KW-0238">DNA-binding</keyword>
<accession>A0A327VQD0</accession>
<keyword evidence="1" id="KW-0805">Transcription regulation</keyword>
<comment type="caution">
    <text evidence="6">The sequence shown here is derived from an EMBL/GenBank/DDBJ whole genome shotgun (WGS) entry which is preliminary data.</text>
</comment>
<name>A0A327VQD0_9BACT</name>
<dbReference type="EMBL" id="QLMA01000008">
    <property type="protein sequence ID" value="RAJ76557.1"/>
    <property type="molecule type" value="Genomic_DNA"/>
</dbReference>
<evidence type="ECO:0000256" key="1">
    <source>
        <dbReference type="ARBA" id="ARBA00023015"/>
    </source>
</evidence>
<proteinExistence type="predicted"/>
<dbReference type="InterPro" id="IPR036271">
    <property type="entry name" value="Tet_transcr_reg_TetR-rel_C_sf"/>
</dbReference>
<dbReference type="Pfam" id="PF00440">
    <property type="entry name" value="TetR_N"/>
    <property type="match status" value="1"/>
</dbReference>
<evidence type="ECO:0000256" key="4">
    <source>
        <dbReference type="PROSITE-ProRule" id="PRU00335"/>
    </source>
</evidence>
<dbReference type="PANTHER" id="PTHR47506">
    <property type="entry name" value="TRANSCRIPTIONAL REGULATORY PROTEIN"/>
    <property type="match status" value="1"/>
</dbReference>
<dbReference type="InterPro" id="IPR009057">
    <property type="entry name" value="Homeodomain-like_sf"/>
</dbReference>
<sequence length="196" mass="21441">MKTKGEKTKQFIIEQSAVLFNKKGMAGTSVSDVMAATKLAKGGIYGNFDSKEDLCRAVFDYLMERLTANITSRLADKATHKEKLFALLDHYNDIGPISVAGGCPMLNFGTEADDTDPLMKEKVANAIKLSQARIARIVSAGIAAGEFADTVHPQTFAVKMFAMFEGAVLISKMFDNNSQMKIITKLLKEEIESFSL</sequence>
<keyword evidence="7" id="KW-1185">Reference proteome</keyword>
<dbReference type="RefSeq" id="WP_211324010.1">
    <property type="nucleotide sequence ID" value="NZ_QLMA01000008.1"/>
</dbReference>
<dbReference type="Proteomes" id="UP000249819">
    <property type="component" value="Unassembled WGS sequence"/>
</dbReference>
<dbReference type="GO" id="GO:0003677">
    <property type="term" value="F:DNA binding"/>
    <property type="evidence" value="ECO:0007669"/>
    <property type="project" value="UniProtKB-UniRule"/>
</dbReference>
<evidence type="ECO:0000313" key="7">
    <source>
        <dbReference type="Proteomes" id="UP000249819"/>
    </source>
</evidence>
<gene>
    <name evidence="6" type="ORF">CLV59_10876</name>
</gene>
<evidence type="ECO:0000256" key="3">
    <source>
        <dbReference type="ARBA" id="ARBA00023163"/>
    </source>
</evidence>
<reference evidence="6 7" key="1">
    <citation type="submission" date="2018-06" db="EMBL/GenBank/DDBJ databases">
        <title>Genomic Encyclopedia of Archaeal and Bacterial Type Strains, Phase II (KMG-II): from individual species to whole genera.</title>
        <authorList>
            <person name="Goeker M."/>
        </authorList>
    </citation>
    <scope>NUCLEOTIDE SEQUENCE [LARGE SCALE GENOMIC DNA]</scope>
    <source>
        <strain evidence="6 7">DSM 29821</strain>
    </source>
</reference>
<protein>
    <submittedName>
        <fullName evidence="6">AcrR family transcriptional regulator</fullName>
    </submittedName>
</protein>
<dbReference type="PANTHER" id="PTHR47506:SF3">
    <property type="entry name" value="HTH-TYPE TRANSCRIPTIONAL REGULATOR LMRA"/>
    <property type="match status" value="1"/>
</dbReference>
<dbReference type="InterPro" id="IPR011075">
    <property type="entry name" value="TetR_C"/>
</dbReference>
<dbReference type="PROSITE" id="PS50977">
    <property type="entry name" value="HTH_TETR_2"/>
    <property type="match status" value="1"/>
</dbReference>
<evidence type="ECO:0000313" key="6">
    <source>
        <dbReference type="EMBL" id="RAJ76557.1"/>
    </source>
</evidence>
<keyword evidence="3" id="KW-0804">Transcription</keyword>
<organism evidence="6 7">
    <name type="scientific">Chitinophaga dinghuensis</name>
    <dbReference type="NCBI Taxonomy" id="1539050"/>
    <lineage>
        <taxon>Bacteria</taxon>
        <taxon>Pseudomonadati</taxon>
        <taxon>Bacteroidota</taxon>
        <taxon>Chitinophagia</taxon>
        <taxon>Chitinophagales</taxon>
        <taxon>Chitinophagaceae</taxon>
        <taxon>Chitinophaga</taxon>
    </lineage>
</organism>
<dbReference type="InterPro" id="IPR001647">
    <property type="entry name" value="HTH_TetR"/>
</dbReference>
<dbReference type="Gene3D" id="1.10.357.10">
    <property type="entry name" value="Tetracycline Repressor, domain 2"/>
    <property type="match status" value="1"/>
</dbReference>
<feature type="domain" description="HTH tetR-type" evidence="5">
    <location>
        <begin position="6"/>
        <end position="66"/>
    </location>
</feature>
<dbReference type="AlphaFoldDB" id="A0A327VQD0"/>
<evidence type="ECO:0000259" key="5">
    <source>
        <dbReference type="PROSITE" id="PS50977"/>
    </source>
</evidence>